<name>A0ABZ2D4N1_9BACI</name>
<dbReference type="EMBL" id="CP144921">
    <property type="protein sequence ID" value="WWA32238.1"/>
    <property type="molecule type" value="Genomic_DNA"/>
</dbReference>
<evidence type="ECO:0000313" key="2">
    <source>
        <dbReference type="EMBL" id="WWA32238.1"/>
    </source>
</evidence>
<feature type="domain" description="ABC-type glycine betaine transport system substrate-binding" evidence="1">
    <location>
        <begin position="34"/>
        <end position="298"/>
    </location>
</feature>
<evidence type="ECO:0000313" key="3">
    <source>
        <dbReference type="Proteomes" id="UP001341136"/>
    </source>
</evidence>
<accession>A0ABZ2D4N1</accession>
<dbReference type="Gene3D" id="3.40.190.120">
    <property type="entry name" value="Osmoprotection protein (prox), domain 2"/>
    <property type="match status" value="1"/>
</dbReference>
<reference evidence="2 3" key="1">
    <citation type="submission" date="2024-01" db="EMBL/GenBank/DDBJ databases">
        <title>Culturomics analysis of mouse respiratory tract.</title>
        <authorList>
            <person name="Phillips A.M."/>
            <person name="Collette N.M."/>
            <person name="Mageeney C.M."/>
            <person name="Sinha A."/>
            <person name="Hern K.E."/>
            <person name="Arkin A.P."/>
            <person name="Williams K.P."/>
            <person name="Branda S."/>
        </authorList>
    </citation>
    <scope>NUCLEOTIDE SEQUENCE [LARGE SCALE GENOMIC DNA]</scope>
    <source>
        <strain evidence="2 3">CP20</strain>
    </source>
</reference>
<sequence length="309" mass="34599">MTVKPTKTIIAFCLSGLILTGCSLPGLSGPSQQTIRIGTMVTSESEILGQIVALLIEEETDLQTELITKLGSSVVQHQALVQGDLDITAARYTGTDLSAALGMDPVTDRDEAMDIVKREFSERFDQTWFDSYGFENTYALSVTEAFADEHGIETISDLEAFAPELRFGVDNSWVNRKGDGYQGFQESYFAFGNVFPMNVGLVYEANASGHMDVVLAYSSDGRIQEYNLKVLEDDRRFFPPYDASPVVRNEVLEQYPELSPLLERLTGTITTEKMQELNYMADVELKNPRLVAQTFLEENNYFKDKEESH</sequence>
<dbReference type="SUPFAM" id="SSF53850">
    <property type="entry name" value="Periplasmic binding protein-like II"/>
    <property type="match status" value="1"/>
</dbReference>
<evidence type="ECO:0000259" key="1">
    <source>
        <dbReference type="Pfam" id="PF04069"/>
    </source>
</evidence>
<gene>
    <name evidence="2" type="ORF">V5G21_03710</name>
</gene>
<dbReference type="Gene3D" id="3.40.190.10">
    <property type="entry name" value="Periplasmic binding protein-like II"/>
    <property type="match status" value="1"/>
</dbReference>
<dbReference type="PROSITE" id="PS51257">
    <property type="entry name" value="PROKAR_LIPOPROTEIN"/>
    <property type="match status" value="1"/>
</dbReference>
<keyword evidence="3" id="KW-1185">Reference proteome</keyword>
<dbReference type="InterPro" id="IPR007210">
    <property type="entry name" value="ABC_Gly_betaine_transp_sub-bd"/>
</dbReference>
<dbReference type="Proteomes" id="UP001341136">
    <property type="component" value="Chromosome"/>
</dbReference>
<proteinExistence type="predicted"/>
<protein>
    <submittedName>
        <fullName evidence="2">Osmoprotectant ABC transporter substrate-binding protein</fullName>
    </submittedName>
</protein>
<organism evidence="2 3">
    <name type="scientific">Shouchella rhizosphaerae</name>
    <dbReference type="NCBI Taxonomy" id="866786"/>
    <lineage>
        <taxon>Bacteria</taxon>
        <taxon>Bacillati</taxon>
        <taxon>Bacillota</taxon>
        <taxon>Bacilli</taxon>
        <taxon>Bacillales</taxon>
        <taxon>Bacillaceae</taxon>
        <taxon>Shouchella</taxon>
    </lineage>
</organism>
<dbReference type="CDD" id="cd13608">
    <property type="entry name" value="PBP2_OpuCC_like"/>
    <property type="match status" value="1"/>
</dbReference>
<dbReference type="Pfam" id="PF04069">
    <property type="entry name" value="OpuAC"/>
    <property type="match status" value="1"/>
</dbReference>